<dbReference type="GO" id="GO:0008028">
    <property type="term" value="F:monocarboxylic acid transmembrane transporter activity"/>
    <property type="evidence" value="ECO:0007669"/>
    <property type="project" value="TreeGrafter"/>
</dbReference>
<feature type="non-terminal residue" evidence="3">
    <location>
        <position position="1"/>
    </location>
</feature>
<feature type="transmembrane region" description="Helical" evidence="2">
    <location>
        <begin position="259"/>
        <end position="276"/>
    </location>
</feature>
<dbReference type="SUPFAM" id="SSF103473">
    <property type="entry name" value="MFS general substrate transporter"/>
    <property type="match status" value="1"/>
</dbReference>
<dbReference type="InterPro" id="IPR050327">
    <property type="entry name" value="Proton-linked_MCT"/>
</dbReference>
<dbReference type="InterPro" id="IPR036259">
    <property type="entry name" value="MFS_trans_sf"/>
</dbReference>
<evidence type="ECO:0008006" key="4">
    <source>
        <dbReference type="Google" id="ProtNLM"/>
    </source>
</evidence>
<dbReference type="Gene3D" id="1.20.1250.20">
    <property type="entry name" value="MFS general substrate transporter like domains"/>
    <property type="match status" value="1"/>
</dbReference>
<feature type="transmembrane region" description="Helical" evidence="2">
    <location>
        <begin position="348"/>
        <end position="367"/>
    </location>
</feature>
<accession>G3MI97</accession>
<dbReference type="AlphaFoldDB" id="G3MI97"/>
<keyword evidence="2" id="KW-1133">Transmembrane helix</keyword>
<name>G3MI97_AMBMU</name>
<sequence>HLVDEHHVWRRARSSGDVPWVNTVNYAAKDVLRSCHLWMSIMFGVVHGGGVGLVLVSLDRILMIYFDRYRGIANGLKCAGCSVASFAFVHILSAIEKTWGFSRTLLILSLASTLTTAFCYLLQRRATDHGICVKKEDDSRRSFCSCDCKRSSCSSTALKHSCREELPHIDDDGTASTLHLQSNPYLGAASDSNCRDGNELHVEKEERRHAWSPCEHAEYSRNVGYQKLYLLLKSHSSTVTTRFLQDLMHLFTFFKDSRFAGLMVSSVAACFSLFIFAETIVDYAMDKGASRVQAEWNIALYSAASLIGALAVPAVADKRYVSRPTLVAVGNLWLAASLLWLSCAKSPLEYSLGVASTSVVAGAIVNLRTVLLADYLPDMLFTLSLGLSGAIFAPIALYCPLIIGYYRDNLGSYDNLYKALGLLQACVGSALLGLTRRGKDRSAGNDTSGRSTPLKMNHDIHL</sequence>
<keyword evidence="2" id="KW-0472">Membrane</keyword>
<proteinExistence type="evidence at transcript level"/>
<dbReference type="PANTHER" id="PTHR11360">
    <property type="entry name" value="MONOCARBOXYLATE TRANSPORTER"/>
    <property type="match status" value="1"/>
</dbReference>
<feature type="transmembrane region" description="Helical" evidence="2">
    <location>
        <begin position="37"/>
        <end position="58"/>
    </location>
</feature>
<feature type="transmembrane region" description="Helical" evidence="2">
    <location>
        <begin position="101"/>
        <end position="122"/>
    </location>
</feature>
<feature type="transmembrane region" description="Helical" evidence="2">
    <location>
        <begin position="78"/>
        <end position="95"/>
    </location>
</feature>
<dbReference type="EMBL" id="JO841598">
    <property type="protein sequence ID" value="AEO33215.1"/>
    <property type="molecule type" value="mRNA"/>
</dbReference>
<evidence type="ECO:0000313" key="3">
    <source>
        <dbReference type="EMBL" id="AEO33215.1"/>
    </source>
</evidence>
<feature type="transmembrane region" description="Helical" evidence="2">
    <location>
        <begin position="325"/>
        <end position="342"/>
    </location>
</feature>
<feature type="transmembrane region" description="Helical" evidence="2">
    <location>
        <begin position="415"/>
        <end position="434"/>
    </location>
</feature>
<protein>
    <recommendedName>
        <fullName evidence="4">Major facilitator superfamily (MFS) profile domain-containing protein</fullName>
    </recommendedName>
</protein>
<dbReference type="PANTHER" id="PTHR11360:SF303">
    <property type="entry name" value="MAJOR FACILITATOR SUPERFAMILY (MFS) PROFILE DOMAIN-CONTAINING PROTEIN"/>
    <property type="match status" value="1"/>
</dbReference>
<feature type="transmembrane region" description="Helical" evidence="2">
    <location>
        <begin position="296"/>
        <end position="316"/>
    </location>
</feature>
<feature type="region of interest" description="Disordered" evidence="1">
    <location>
        <begin position="438"/>
        <end position="462"/>
    </location>
</feature>
<keyword evidence="2" id="KW-0812">Transmembrane</keyword>
<evidence type="ECO:0000256" key="2">
    <source>
        <dbReference type="SAM" id="Phobius"/>
    </source>
</evidence>
<organism evidence="3">
    <name type="scientific">Amblyomma maculatum</name>
    <name type="common">Gulf Coast tick</name>
    <dbReference type="NCBI Taxonomy" id="34609"/>
    <lineage>
        <taxon>Eukaryota</taxon>
        <taxon>Metazoa</taxon>
        <taxon>Ecdysozoa</taxon>
        <taxon>Arthropoda</taxon>
        <taxon>Chelicerata</taxon>
        <taxon>Arachnida</taxon>
        <taxon>Acari</taxon>
        <taxon>Parasitiformes</taxon>
        <taxon>Ixodida</taxon>
        <taxon>Ixodoidea</taxon>
        <taxon>Ixodidae</taxon>
        <taxon>Amblyomminae</taxon>
        <taxon>Amblyomma</taxon>
    </lineage>
</organism>
<feature type="transmembrane region" description="Helical" evidence="2">
    <location>
        <begin position="379"/>
        <end position="403"/>
    </location>
</feature>
<reference evidence="3" key="1">
    <citation type="journal article" date="2011" name="PLoS ONE">
        <title>A deep insight into the sialotranscriptome of the gulf coast tick, Amblyomma maculatum.</title>
        <authorList>
            <person name="Karim S."/>
            <person name="Singh P."/>
            <person name="Ribeiro J.M."/>
        </authorList>
    </citation>
    <scope>NUCLEOTIDE SEQUENCE</scope>
    <source>
        <tissue evidence="3">Salivary gland</tissue>
    </source>
</reference>
<evidence type="ECO:0000256" key="1">
    <source>
        <dbReference type="SAM" id="MobiDB-lite"/>
    </source>
</evidence>